<gene>
    <name evidence="2" type="ORF">Tco_0705041</name>
</gene>
<reference evidence="2" key="2">
    <citation type="submission" date="2022-01" db="EMBL/GenBank/DDBJ databases">
        <authorList>
            <person name="Yamashiro T."/>
            <person name="Shiraishi A."/>
            <person name="Satake H."/>
            <person name="Nakayama K."/>
        </authorList>
    </citation>
    <scope>NUCLEOTIDE SEQUENCE</scope>
</reference>
<keyword evidence="3" id="KW-1185">Reference proteome</keyword>
<dbReference type="EMBL" id="BQNB010010063">
    <property type="protein sequence ID" value="GJS72200.1"/>
    <property type="molecule type" value="Genomic_DNA"/>
</dbReference>
<accession>A0ABQ4Y4B9</accession>
<sequence length="138" mass="15059">MSNNKNNVQTQTSSALHNAIMEAGGKDRPPIVPTDTPTTPGNDGTLEQSREEVMETYATVSVETKKWIDAEAEVIQIILTGIDNDIYSTVDVCPNSMEMWKAIEFIIGLLSCLSSQISRGSLFVAYGSRGSTKWTNQA</sequence>
<feature type="compositionally biased region" description="Low complexity" evidence="1">
    <location>
        <begin position="33"/>
        <end position="45"/>
    </location>
</feature>
<reference evidence="2" key="1">
    <citation type="journal article" date="2022" name="Int. J. Mol. Sci.">
        <title>Draft Genome of Tanacetum Coccineum: Genomic Comparison of Closely Related Tanacetum-Family Plants.</title>
        <authorList>
            <person name="Yamashiro T."/>
            <person name="Shiraishi A."/>
            <person name="Nakayama K."/>
            <person name="Satake H."/>
        </authorList>
    </citation>
    <scope>NUCLEOTIDE SEQUENCE</scope>
</reference>
<evidence type="ECO:0000256" key="1">
    <source>
        <dbReference type="SAM" id="MobiDB-lite"/>
    </source>
</evidence>
<feature type="region of interest" description="Disordered" evidence="1">
    <location>
        <begin position="24"/>
        <end position="47"/>
    </location>
</feature>
<evidence type="ECO:0000313" key="2">
    <source>
        <dbReference type="EMBL" id="GJS72200.1"/>
    </source>
</evidence>
<comment type="caution">
    <text evidence="2">The sequence shown here is derived from an EMBL/GenBank/DDBJ whole genome shotgun (WGS) entry which is preliminary data.</text>
</comment>
<organism evidence="2 3">
    <name type="scientific">Tanacetum coccineum</name>
    <dbReference type="NCBI Taxonomy" id="301880"/>
    <lineage>
        <taxon>Eukaryota</taxon>
        <taxon>Viridiplantae</taxon>
        <taxon>Streptophyta</taxon>
        <taxon>Embryophyta</taxon>
        <taxon>Tracheophyta</taxon>
        <taxon>Spermatophyta</taxon>
        <taxon>Magnoliopsida</taxon>
        <taxon>eudicotyledons</taxon>
        <taxon>Gunneridae</taxon>
        <taxon>Pentapetalae</taxon>
        <taxon>asterids</taxon>
        <taxon>campanulids</taxon>
        <taxon>Asterales</taxon>
        <taxon>Asteraceae</taxon>
        <taxon>Asteroideae</taxon>
        <taxon>Anthemideae</taxon>
        <taxon>Anthemidinae</taxon>
        <taxon>Tanacetum</taxon>
    </lineage>
</organism>
<protein>
    <submittedName>
        <fullName evidence="2">Uncharacterized protein</fullName>
    </submittedName>
</protein>
<proteinExistence type="predicted"/>
<evidence type="ECO:0000313" key="3">
    <source>
        <dbReference type="Proteomes" id="UP001151760"/>
    </source>
</evidence>
<name>A0ABQ4Y4B9_9ASTR</name>
<dbReference type="Proteomes" id="UP001151760">
    <property type="component" value="Unassembled WGS sequence"/>
</dbReference>